<feature type="domain" description="Glycosyltransferase 2-like" evidence="3">
    <location>
        <begin position="12"/>
        <end position="146"/>
    </location>
</feature>
<evidence type="ECO:0000313" key="4">
    <source>
        <dbReference type="EMBL" id="RFC63640.1"/>
    </source>
</evidence>
<proteinExistence type="predicted"/>
<dbReference type="Pfam" id="PF00535">
    <property type="entry name" value="Glycos_transf_2"/>
    <property type="match status" value="1"/>
</dbReference>
<dbReference type="AlphaFoldDB" id="A0A371X333"/>
<keyword evidence="4" id="KW-0808">Transferase</keyword>
<dbReference type="Proteomes" id="UP000264310">
    <property type="component" value="Unassembled WGS sequence"/>
</dbReference>
<sequence length="792" mass="87465">MLSDTILQSSLLVIPSFNGAHRLRRMLPTLAVPPEIVVVLDQASVDDTQAVCRDAGVEFVQLGHPHSLSRACNIGAGIARERGRDFLFVADDDIMCTTDVVRELLGALADDPKLGIVAPAQTRIAGKSGDNATAYRACWDLRTLTFERDLVPPDGSIERLESDYCELTFAGIRMGAIAEIGFLDDRYSFHLEDADFGFRLRGAGYGCAYLPRSHIEHRIGSGETEKPCRSDIERLEDDKRLFADKHLGRFLTDGGHSSQKAVTLSIIERTPPPALRHEVPIVEDGAGNGRLRQSGSSSSGSGDGSLVSSNRSKSDGHHVVAVTQQEPGFLTRLAIRNLRRVGFLLDSFTTTLEASGWKAAFSSATRHHGAQYLQRRGRHLRKSASKHLERVRRSIAARRPGATAQLRNGVLFIGYAEGALGLGQAFRANLKAAELAGIPFAIYPFRRNIETRLLGPFMADRYDRTNAYAINVIEVAADQLPEVYDNVDGSMLDRSYNILCTYWELPRAPDAWRDSLVHIDEIWAPNSFIADAFAPIFDGPILVMPPAMDRTDGDHPGREAFAMDEDRFYFMFSFDYYSSPFRKNPFGVLEAFQAAFPRQDEKVGLVIKSIGAAEHYPEMKQRIADAVEADPRIIVVDRNLDRSEMLGLIKASDVYVSLHRAEGFGLGMAEAMTFGRIVIGTDYSGSRDFLNSRTGFPVPYTLRPIRSHEYPWSDGQEWAEPDQKAAIQTMREIAASPSEGQRRGLAASQEIGKYSPEAVGPVMRKRIEKILSAMDGPDDGPARATGENRSPS</sequence>
<accession>A0A371X333</accession>
<dbReference type="OrthoDB" id="9771846at2"/>
<dbReference type="InterPro" id="IPR001296">
    <property type="entry name" value="Glyco_trans_1"/>
</dbReference>
<evidence type="ECO:0000259" key="2">
    <source>
        <dbReference type="Pfam" id="PF00534"/>
    </source>
</evidence>
<dbReference type="Pfam" id="PF00534">
    <property type="entry name" value="Glycos_transf_1"/>
    <property type="match status" value="1"/>
</dbReference>
<dbReference type="GO" id="GO:0016757">
    <property type="term" value="F:glycosyltransferase activity"/>
    <property type="evidence" value="ECO:0007669"/>
    <property type="project" value="InterPro"/>
</dbReference>
<name>A0A371X333_9HYPH</name>
<organism evidence="4 5">
    <name type="scientific">Fulvimarina endophytica</name>
    <dbReference type="NCBI Taxonomy" id="2293836"/>
    <lineage>
        <taxon>Bacteria</taxon>
        <taxon>Pseudomonadati</taxon>
        <taxon>Pseudomonadota</taxon>
        <taxon>Alphaproteobacteria</taxon>
        <taxon>Hyphomicrobiales</taxon>
        <taxon>Aurantimonadaceae</taxon>
        <taxon>Fulvimarina</taxon>
    </lineage>
</organism>
<reference evidence="4 5" key="1">
    <citation type="submission" date="2018-08" db="EMBL/GenBank/DDBJ databases">
        <title>Fulvimarina sp. 85, whole genome shotgun sequence.</title>
        <authorList>
            <person name="Tuo L."/>
        </authorList>
    </citation>
    <scope>NUCLEOTIDE SEQUENCE [LARGE SCALE GENOMIC DNA]</scope>
    <source>
        <strain evidence="4 5">85</strain>
    </source>
</reference>
<dbReference type="InterPro" id="IPR001173">
    <property type="entry name" value="Glyco_trans_2-like"/>
</dbReference>
<evidence type="ECO:0000313" key="5">
    <source>
        <dbReference type="Proteomes" id="UP000264310"/>
    </source>
</evidence>
<dbReference type="InterPro" id="IPR029044">
    <property type="entry name" value="Nucleotide-diphossugar_trans"/>
</dbReference>
<dbReference type="PANTHER" id="PTHR46656">
    <property type="entry name" value="PUTATIVE-RELATED"/>
    <property type="match status" value="1"/>
</dbReference>
<dbReference type="Gene3D" id="3.90.550.10">
    <property type="entry name" value="Spore Coat Polysaccharide Biosynthesis Protein SpsA, Chain A"/>
    <property type="match status" value="1"/>
</dbReference>
<dbReference type="PANTHER" id="PTHR46656:SF3">
    <property type="entry name" value="PUTATIVE-RELATED"/>
    <property type="match status" value="1"/>
</dbReference>
<feature type="region of interest" description="Disordered" evidence="1">
    <location>
        <begin position="275"/>
        <end position="317"/>
    </location>
</feature>
<dbReference type="SUPFAM" id="SSF53756">
    <property type="entry name" value="UDP-Glycosyltransferase/glycogen phosphorylase"/>
    <property type="match status" value="1"/>
</dbReference>
<feature type="compositionally biased region" description="Low complexity" evidence="1">
    <location>
        <begin position="294"/>
        <end position="309"/>
    </location>
</feature>
<protein>
    <submittedName>
        <fullName evidence="4">Glycosyltransferase</fullName>
    </submittedName>
</protein>
<keyword evidence="5" id="KW-1185">Reference proteome</keyword>
<dbReference type="Gene3D" id="3.40.50.2000">
    <property type="entry name" value="Glycogen Phosphorylase B"/>
    <property type="match status" value="1"/>
</dbReference>
<feature type="domain" description="Glycosyl transferase family 1" evidence="2">
    <location>
        <begin position="582"/>
        <end position="692"/>
    </location>
</feature>
<gene>
    <name evidence="4" type="ORF">DYI37_11595</name>
</gene>
<evidence type="ECO:0000256" key="1">
    <source>
        <dbReference type="SAM" id="MobiDB-lite"/>
    </source>
</evidence>
<dbReference type="EMBL" id="QURL01000004">
    <property type="protein sequence ID" value="RFC63640.1"/>
    <property type="molecule type" value="Genomic_DNA"/>
</dbReference>
<comment type="caution">
    <text evidence="4">The sequence shown here is derived from an EMBL/GenBank/DDBJ whole genome shotgun (WGS) entry which is preliminary data.</text>
</comment>
<evidence type="ECO:0000259" key="3">
    <source>
        <dbReference type="Pfam" id="PF00535"/>
    </source>
</evidence>
<feature type="region of interest" description="Disordered" evidence="1">
    <location>
        <begin position="770"/>
        <end position="792"/>
    </location>
</feature>
<dbReference type="SUPFAM" id="SSF53448">
    <property type="entry name" value="Nucleotide-diphospho-sugar transferases"/>
    <property type="match status" value="1"/>
</dbReference>
<dbReference type="RefSeq" id="WP_116683370.1">
    <property type="nucleotide sequence ID" value="NZ_QURL01000004.1"/>
</dbReference>